<evidence type="ECO:0000259" key="1">
    <source>
        <dbReference type="Pfam" id="PF00061"/>
    </source>
</evidence>
<gene>
    <name evidence="2" type="ORF">KQX54_015082</name>
</gene>
<reference evidence="2 3" key="1">
    <citation type="journal article" date="2021" name="J. Hered.">
        <title>A chromosome-level genome assembly of the parasitoid wasp, Cotesia glomerata (Hymenoptera: Braconidae).</title>
        <authorList>
            <person name="Pinto B.J."/>
            <person name="Weis J.J."/>
            <person name="Gamble T."/>
            <person name="Ode P.J."/>
            <person name="Paul R."/>
            <person name="Zaspel J.M."/>
        </authorList>
    </citation>
    <scope>NUCLEOTIDE SEQUENCE [LARGE SCALE GENOMIC DNA]</scope>
    <source>
        <strain evidence="2">CgM1</strain>
    </source>
</reference>
<keyword evidence="3" id="KW-1185">Reference proteome</keyword>
<dbReference type="Proteomes" id="UP000826195">
    <property type="component" value="Unassembled WGS sequence"/>
</dbReference>
<protein>
    <recommendedName>
        <fullName evidence="1">Lipocalin/cytosolic fatty-acid binding domain-containing protein</fullName>
    </recommendedName>
</protein>
<dbReference type="InterPro" id="IPR000566">
    <property type="entry name" value="Lipocln_cytosolic_FA-bd_dom"/>
</dbReference>
<proteinExistence type="predicted"/>
<feature type="domain" description="Lipocalin/cytosolic fatty-acid binding" evidence="1">
    <location>
        <begin position="58"/>
        <end position="126"/>
    </location>
</feature>
<dbReference type="Gene3D" id="2.40.128.20">
    <property type="match status" value="1"/>
</dbReference>
<dbReference type="Pfam" id="PF00061">
    <property type="entry name" value="Lipocalin"/>
    <property type="match status" value="1"/>
</dbReference>
<comment type="caution">
    <text evidence="2">The sequence shown here is derived from an EMBL/GenBank/DDBJ whole genome shotgun (WGS) entry which is preliminary data.</text>
</comment>
<name>A0AAV7IQ25_COTGL</name>
<dbReference type="AlphaFoldDB" id="A0AAV7IQ25"/>
<dbReference type="CDD" id="cd00301">
    <property type="entry name" value="lipocalin_FABP"/>
    <property type="match status" value="1"/>
</dbReference>
<evidence type="ECO:0000313" key="2">
    <source>
        <dbReference type="EMBL" id="KAH0555071.1"/>
    </source>
</evidence>
<dbReference type="EMBL" id="JAHXZJ010001119">
    <property type="protein sequence ID" value="KAH0555071.1"/>
    <property type="molecule type" value="Genomic_DNA"/>
</dbReference>
<accession>A0AAV7IQ25</accession>
<sequence>MITFFLQMAGAWYEAERSTNNYDGMDECTRFVWYPQPQNNSAILIYNAVSGLYDMTSKTISVADPTNEGIAITYHVPTLGNVVRNRVFLDVNYDDHVIFYTCEEIGGGHYETAWVHSRNRTTGPRMEAILKDAFARYNLNVPVMHTQDNSACNYDSYDVTCA</sequence>
<organism evidence="2 3">
    <name type="scientific">Cotesia glomerata</name>
    <name type="common">Lepidopteran parasitic wasp</name>
    <name type="synonym">Apanteles glomeratus</name>
    <dbReference type="NCBI Taxonomy" id="32391"/>
    <lineage>
        <taxon>Eukaryota</taxon>
        <taxon>Metazoa</taxon>
        <taxon>Ecdysozoa</taxon>
        <taxon>Arthropoda</taxon>
        <taxon>Hexapoda</taxon>
        <taxon>Insecta</taxon>
        <taxon>Pterygota</taxon>
        <taxon>Neoptera</taxon>
        <taxon>Endopterygota</taxon>
        <taxon>Hymenoptera</taxon>
        <taxon>Apocrita</taxon>
        <taxon>Ichneumonoidea</taxon>
        <taxon>Braconidae</taxon>
        <taxon>Microgastrinae</taxon>
        <taxon>Cotesia</taxon>
    </lineage>
</organism>
<dbReference type="InterPro" id="IPR012674">
    <property type="entry name" value="Calycin"/>
</dbReference>
<evidence type="ECO:0000313" key="3">
    <source>
        <dbReference type="Proteomes" id="UP000826195"/>
    </source>
</evidence>
<dbReference type="SUPFAM" id="SSF50814">
    <property type="entry name" value="Lipocalins"/>
    <property type="match status" value="1"/>
</dbReference>